<comment type="caution">
    <text evidence="2">The sequence shown here is derived from an EMBL/GenBank/DDBJ whole genome shotgun (WGS) entry which is preliminary data.</text>
</comment>
<gene>
    <name evidence="2" type="ORF">ACFFX0_26975</name>
</gene>
<organism evidence="2 3">
    <name type="scientific">Citricoccus parietis</name>
    <dbReference type="NCBI Taxonomy" id="592307"/>
    <lineage>
        <taxon>Bacteria</taxon>
        <taxon>Bacillati</taxon>
        <taxon>Actinomycetota</taxon>
        <taxon>Actinomycetes</taxon>
        <taxon>Micrococcales</taxon>
        <taxon>Micrococcaceae</taxon>
        <taxon>Citricoccus</taxon>
    </lineage>
</organism>
<feature type="region of interest" description="Disordered" evidence="1">
    <location>
        <begin position="1"/>
        <end position="20"/>
    </location>
</feature>
<keyword evidence="3" id="KW-1185">Reference proteome</keyword>
<evidence type="ECO:0000313" key="3">
    <source>
        <dbReference type="Proteomes" id="UP001589575"/>
    </source>
</evidence>
<sequence length="153" mass="16454">MATQQTANMTAGTHRRQALDQVEYSPHQIERGSSMLLTTPSSIGCMVMPATRVKAPRGWNGVPDPLSWKPGRNVASQSTGFVRVVNCNAATRPDTLAPASIQPTARRTSSRVSRHWVMDKVSPIPAINNSSHRSAAARSTTVEVPLIPAISEA</sequence>
<evidence type="ECO:0000313" key="2">
    <source>
        <dbReference type="EMBL" id="MFB9074634.1"/>
    </source>
</evidence>
<name>A0ABV5G6W3_9MICC</name>
<reference evidence="2 3" key="1">
    <citation type="submission" date="2024-09" db="EMBL/GenBank/DDBJ databases">
        <authorList>
            <person name="Sun Q."/>
            <person name="Mori K."/>
        </authorList>
    </citation>
    <scope>NUCLEOTIDE SEQUENCE [LARGE SCALE GENOMIC DNA]</scope>
    <source>
        <strain evidence="2 3">CCM 7609</strain>
    </source>
</reference>
<accession>A0ABV5G6W3</accession>
<protein>
    <submittedName>
        <fullName evidence="2">Uncharacterized protein</fullName>
    </submittedName>
</protein>
<evidence type="ECO:0000256" key="1">
    <source>
        <dbReference type="SAM" id="MobiDB-lite"/>
    </source>
</evidence>
<feature type="compositionally biased region" description="Polar residues" evidence="1">
    <location>
        <begin position="1"/>
        <end position="11"/>
    </location>
</feature>
<dbReference type="Proteomes" id="UP001589575">
    <property type="component" value="Unassembled WGS sequence"/>
</dbReference>
<dbReference type="EMBL" id="JBHMFI010000002">
    <property type="protein sequence ID" value="MFB9074634.1"/>
    <property type="molecule type" value="Genomic_DNA"/>
</dbReference>
<proteinExistence type="predicted"/>